<dbReference type="NCBIfam" id="TIGR02433">
    <property type="entry name" value="lysidine_TilS_C"/>
    <property type="match status" value="1"/>
</dbReference>
<dbReference type="Proteomes" id="UP000486602">
    <property type="component" value="Unassembled WGS sequence"/>
</dbReference>
<dbReference type="SUPFAM" id="SSF52402">
    <property type="entry name" value="Adenine nucleotide alpha hydrolases-like"/>
    <property type="match status" value="1"/>
</dbReference>
<reference evidence="10 11" key="1">
    <citation type="submission" date="2020-02" db="EMBL/GenBank/DDBJ databases">
        <title>Out from the shadows clarifying the taxonomy of the family Cryomorphaceae and related taxa by utilizing the GTDB taxonomic framework.</title>
        <authorList>
            <person name="Bowman J.P."/>
        </authorList>
    </citation>
    <scope>NUCLEOTIDE SEQUENCE [LARGE SCALE GENOMIC DNA]</scope>
    <source>
        <strain evidence="10 11">QSSC 1-22</strain>
    </source>
</reference>
<evidence type="ECO:0000256" key="5">
    <source>
        <dbReference type="ARBA" id="ARBA00022741"/>
    </source>
</evidence>
<dbReference type="Pfam" id="PF11734">
    <property type="entry name" value="TilS_C"/>
    <property type="match status" value="1"/>
</dbReference>
<dbReference type="Pfam" id="PF01171">
    <property type="entry name" value="ATP_bind_3"/>
    <property type="match status" value="1"/>
</dbReference>
<dbReference type="PANTHER" id="PTHR43033">
    <property type="entry name" value="TRNA(ILE)-LYSIDINE SYNTHASE-RELATED"/>
    <property type="match status" value="1"/>
</dbReference>
<sequence length="437" mass="50282">MNLLKPFRKKMRELGIQSDTPLLIAVSGGMDSIVLLHLAVNAGHNVAVAHVNFKLRGAESDADQDFVKGVCKDFNIPFYTEVLKVNKGKDNVQIVARNLRYNWFEMLCEKNGFEFVLTAHHQDDKIETFFINLLRGSGITGLRSIPEKNENILRPILQFSKSELLAYAERSEISWREDASNKKTDYLRNKIRHGIAKDFSELSDSANANLAKSIDFLTEANQYFENTAAVFIHSLIVEEGIYSISEEKWDFLFGAKPLHKYVLEFFGFRSDQFEALRTFGESQSGRRMEGERYMIYRDRNQFVLEPKQDVSDLEIPINSPDGEIKSPIQLKWETSQNQEYTPNSDPNLAFLNFDELKFPLLLRKWRDGDKFIPLGMPGSKKVSDFLTDQKLSIPQKNKTYILESAGEICWVVGMRIDDRFKSVENQKSTFMVKLIKV</sequence>
<dbReference type="GO" id="GO:0005524">
    <property type="term" value="F:ATP binding"/>
    <property type="evidence" value="ECO:0007669"/>
    <property type="project" value="UniProtKB-UniRule"/>
</dbReference>
<evidence type="ECO:0000256" key="7">
    <source>
        <dbReference type="ARBA" id="ARBA00048539"/>
    </source>
</evidence>
<dbReference type="GO" id="GO:0032267">
    <property type="term" value="F:tRNA(Ile)-lysidine synthase activity"/>
    <property type="evidence" value="ECO:0007669"/>
    <property type="project" value="UniProtKB-EC"/>
</dbReference>
<dbReference type="InterPro" id="IPR012094">
    <property type="entry name" value="tRNA_Ile_lys_synt"/>
</dbReference>
<feature type="domain" description="Lysidine-tRNA(Ile) synthetase C-terminal" evidence="9">
    <location>
        <begin position="360"/>
        <end position="432"/>
    </location>
</feature>
<comment type="subcellular location">
    <subcellularLocation>
        <location evidence="1 8">Cytoplasm</location>
    </subcellularLocation>
</comment>
<accession>A0A7K3WQU1</accession>
<dbReference type="EMBL" id="JAAGVY010000007">
    <property type="protein sequence ID" value="NEN23075.1"/>
    <property type="molecule type" value="Genomic_DNA"/>
</dbReference>
<comment type="domain">
    <text evidence="8">The N-terminal region contains the highly conserved SGGXDS motif, predicted to be a P-loop motif involved in ATP binding.</text>
</comment>
<dbReference type="HAMAP" id="MF_01161">
    <property type="entry name" value="tRNA_Ile_lys_synt"/>
    <property type="match status" value="1"/>
</dbReference>
<evidence type="ECO:0000313" key="11">
    <source>
        <dbReference type="Proteomes" id="UP000486602"/>
    </source>
</evidence>
<dbReference type="InterPro" id="IPR012795">
    <property type="entry name" value="tRNA_Ile_lys_synt_N"/>
</dbReference>
<dbReference type="InterPro" id="IPR012796">
    <property type="entry name" value="Lysidine-tRNA-synth_C"/>
</dbReference>
<name>A0A7K3WQU1_9FLAO</name>
<dbReference type="InterPro" id="IPR011063">
    <property type="entry name" value="TilS/TtcA_N"/>
</dbReference>
<comment type="function">
    <text evidence="8">Ligates lysine onto the cytidine present at position 34 of the AUA codon-specific tRNA(Ile) that contains the anticodon CAU, in an ATP-dependent manner. Cytidine is converted to lysidine, thus changing the amino acid specificity of the tRNA from methionine to isoleucine.</text>
</comment>
<keyword evidence="2 8" id="KW-0963">Cytoplasm</keyword>
<dbReference type="InterPro" id="IPR014729">
    <property type="entry name" value="Rossmann-like_a/b/a_fold"/>
</dbReference>
<proteinExistence type="inferred from homology"/>
<dbReference type="RefSeq" id="WP_163283913.1">
    <property type="nucleotide sequence ID" value="NZ_JAAGVY010000007.1"/>
</dbReference>
<keyword evidence="11" id="KW-1185">Reference proteome</keyword>
<keyword evidence="5 8" id="KW-0547">Nucleotide-binding</keyword>
<protein>
    <recommendedName>
        <fullName evidence="8">tRNA(Ile)-lysidine synthase</fullName>
        <ecNumber evidence="8">6.3.4.19</ecNumber>
    </recommendedName>
    <alternativeName>
        <fullName evidence="8">tRNA(Ile)-2-lysyl-cytidine synthase</fullName>
    </alternativeName>
    <alternativeName>
        <fullName evidence="8">tRNA(Ile)-lysidine synthetase</fullName>
    </alternativeName>
</protein>
<evidence type="ECO:0000256" key="2">
    <source>
        <dbReference type="ARBA" id="ARBA00022490"/>
    </source>
</evidence>
<dbReference type="SUPFAM" id="SSF56037">
    <property type="entry name" value="PheT/TilS domain"/>
    <property type="match status" value="1"/>
</dbReference>
<comment type="caution">
    <text evidence="10">The sequence shown here is derived from an EMBL/GenBank/DDBJ whole genome shotgun (WGS) entry which is preliminary data.</text>
</comment>
<dbReference type="CDD" id="cd01992">
    <property type="entry name" value="TilS_N"/>
    <property type="match status" value="1"/>
</dbReference>
<comment type="catalytic activity">
    <reaction evidence="7 8">
        <text>cytidine(34) in tRNA(Ile2) + L-lysine + ATP = lysidine(34) in tRNA(Ile2) + AMP + diphosphate + H(+)</text>
        <dbReference type="Rhea" id="RHEA:43744"/>
        <dbReference type="Rhea" id="RHEA-COMP:10625"/>
        <dbReference type="Rhea" id="RHEA-COMP:10670"/>
        <dbReference type="ChEBI" id="CHEBI:15378"/>
        <dbReference type="ChEBI" id="CHEBI:30616"/>
        <dbReference type="ChEBI" id="CHEBI:32551"/>
        <dbReference type="ChEBI" id="CHEBI:33019"/>
        <dbReference type="ChEBI" id="CHEBI:82748"/>
        <dbReference type="ChEBI" id="CHEBI:83665"/>
        <dbReference type="ChEBI" id="CHEBI:456215"/>
        <dbReference type="EC" id="6.3.4.19"/>
    </reaction>
</comment>
<dbReference type="NCBIfam" id="TIGR02432">
    <property type="entry name" value="lysidine_TilS_N"/>
    <property type="match status" value="1"/>
</dbReference>
<evidence type="ECO:0000256" key="8">
    <source>
        <dbReference type="HAMAP-Rule" id="MF_01161"/>
    </source>
</evidence>
<organism evidence="10 11">
    <name type="scientific">Cryomorpha ignava</name>
    <dbReference type="NCBI Taxonomy" id="101383"/>
    <lineage>
        <taxon>Bacteria</taxon>
        <taxon>Pseudomonadati</taxon>
        <taxon>Bacteroidota</taxon>
        <taxon>Flavobacteriia</taxon>
        <taxon>Flavobacteriales</taxon>
        <taxon>Cryomorphaceae</taxon>
        <taxon>Cryomorpha</taxon>
    </lineage>
</organism>
<evidence type="ECO:0000256" key="4">
    <source>
        <dbReference type="ARBA" id="ARBA00022694"/>
    </source>
</evidence>
<evidence type="ECO:0000259" key="9">
    <source>
        <dbReference type="SMART" id="SM00977"/>
    </source>
</evidence>
<keyword evidence="6 8" id="KW-0067">ATP-binding</keyword>
<evidence type="ECO:0000256" key="3">
    <source>
        <dbReference type="ARBA" id="ARBA00022598"/>
    </source>
</evidence>
<dbReference type="Gene3D" id="3.40.50.620">
    <property type="entry name" value="HUPs"/>
    <property type="match status" value="1"/>
</dbReference>
<evidence type="ECO:0000256" key="1">
    <source>
        <dbReference type="ARBA" id="ARBA00004496"/>
    </source>
</evidence>
<dbReference type="GO" id="GO:0006400">
    <property type="term" value="P:tRNA modification"/>
    <property type="evidence" value="ECO:0007669"/>
    <property type="project" value="UniProtKB-UniRule"/>
</dbReference>
<dbReference type="AlphaFoldDB" id="A0A7K3WQU1"/>
<keyword evidence="3 8" id="KW-0436">Ligase</keyword>
<dbReference type="GO" id="GO:0005737">
    <property type="term" value="C:cytoplasm"/>
    <property type="evidence" value="ECO:0007669"/>
    <property type="project" value="UniProtKB-SubCell"/>
</dbReference>
<evidence type="ECO:0000313" key="10">
    <source>
        <dbReference type="EMBL" id="NEN23075.1"/>
    </source>
</evidence>
<gene>
    <name evidence="8 10" type="primary">tilS</name>
    <name evidence="10" type="ORF">G3O08_06130</name>
</gene>
<comment type="similarity">
    <text evidence="8">Belongs to the tRNA(Ile)-lysidine synthase family.</text>
</comment>
<evidence type="ECO:0000256" key="6">
    <source>
        <dbReference type="ARBA" id="ARBA00022840"/>
    </source>
</evidence>
<dbReference type="EC" id="6.3.4.19" evidence="8"/>
<dbReference type="SMART" id="SM00977">
    <property type="entry name" value="TilS_C"/>
    <property type="match status" value="1"/>
</dbReference>
<dbReference type="PANTHER" id="PTHR43033:SF1">
    <property type="entry name" value="TRNA(ILE)-LYSIDINE SYNTHASE-RELATED"/>
    <property type="match status" value="1"/>
</dbReference>
<keyword evidence="4 8" id="KW-0819">tRNA processing</keyword>
<feature type="binding site" evidence="8">
    <location>
        <begin position="27"/>
        <end position="32"/>
    </location>
    <ligand>
        <name>ATP</name>
        <dbReference type="ChEBI" id="CHEBI:30616"/>
    </ligand>
</feature>